<name>A0A0A9BM00_ARUDO</name>
<evidence type="ECO:0000313" key="1">
    <source>
        <dbReference type="EMBL" id="JAD64989.1"/>
    </source>
</evidence>
<reference evidence="1" key="1">
    <citation type="submission" date="2014-09" db="EMBL/GenBank/DDBJ databases">
        <authorList>
            <person name="Magalhaes I.L.F."/>
            <person name="Oliveira U."/>
            <person name="Santos F.R."/>
            <person name="Vidigal T.H.D.A."/>
            <person name="Brescovit A.D."/>
            <person name="Santos A.J."/>
        </authorList>
    </citation>
    <scope>NUCLEOTIDE SEQUENCE</scope>
    <source>
        <tissue evidence="1">Shoot tissue taken approximately 20 cm above the soil surface</tissue>
    </source>
</reference>
<reference evidence="1" key="2">
    <citation type="journal article" date="2015" name="Data Brief">
        <title>Shoot transcriptome of the giant reed, Arundo donax.</title>
        <authorList>
            <person name="Barrero R.A."/>
            <person name="Guerrero F.D."/>
            <person name="Moolhuijzen P."/>
            <person name="Goolsby J.A."/>
            <person name="Tidwell J."/>
            <person name="Bellgard S.E."/>
            <person name="Bellgard M.I."/>
        </authorList>
    </citation>
    <scope>NUCLEOTIDE SEQUENCE</scope>
    <source>
        <tissue evidence="1">Shoot tissue taken approximately 20 cm above the soil surface</tissue>
    </source>
</reference>
<sequence length="27" mass="2863">MILCLVAVSPLPIGLDDHDWVGTATLI</sequence>
<protein>
    <submittedName>
        <fullName evidence="1">Uncharacterized protein</fullName>
    </submittedName>
</protein>
<dbReference type="EMBL" id="GBRH01232906">
    <property type="protein sequence ID" value="JAD64989.1"/>
    <property type="molecule type" value="Transcribed_RNA"/>
</dbReference>
<accession>A0A0A9BM00</accession>
<organism evidence="1">
    <name type="scientific">Arundo donax</name>
    <name type="common">Giant reed</name>
    <name type="synonym">Donax arundinaceus</name>
    <dbReference type="NCBI Taxonomy" id="35708"/>
    <lineage>
        <taxon>Eukaryota</taxon>
        <taxon>Viridiplantae</taxon>
        <taxon>Streptophyta</taxon>
        <taxon>Embryophyta</taxon>
        <taxon>Tracheophyta</taxon>
        <taxon>Spermatophyta</taxon>
        <taxon>Magnoliopsida</taxon>
        <taxon>Liliopsida</taxon>
        <taxon>Poales</taxon>
        <taxon>Poaceae</taxon>
        <taxon>PACMAD clade</taxon>
        <taxon>Arundinoideae</taxon>
        <taxon>Arundineae</taxon>
        <taxon>Arundo</taxon>
    </lineage>
</organism>
<proteinExistence type="predicted"/>
<dbReference type="AlphaFoldDB" id="A0A0A9BM00"/>